<evidence type="ECO:0000313" key="1">
    <source>
        <dbReference type="EMBL" id="RKD94751.1"/>
    </source>
</evidence>
<sequence>MSEPSNPVQEQIRQVFQDLGLNPEKIRYNQSLDRYQINIGVEGTDDRFLEGIKEMGTTEPVGSTVDTRKLESVANHVHNVEIEAGTVNVIDTMRDSHYLLEIR</sequence>
<proteinExistence type="predicted"/>
<protein>
    <submittedName>
        <fullName evidence="1">Uncharacterized protein</fullName>
    </submittedName>
</protein>
<comment type="caution">
    <text evidence="1">The sequence shown here is derived from an EMBL/GenBank/DDBJ whole genome shotgun (WGS) entry which is preliminary data.</text>
</comment>
<reference evidence="1 2" key="1">
    <citation type="submission" date="2018-09" db="EMBL/GenBank/DDBJ databases">
        <title>Genomic Encyclopedia of Archaeal and Bacterial Type Strains, Phase II (KMG-II): from individual species to whole genera.</title>
        <authorList>
            <person name="Goeker M."/>
        </authorList>
    </citation>
    <scope>NUCLEOTIDE SEQUENCE [LARGE SCALE GENOMIC DNA]</scope>
    <source>
        <strain evidence="1 2">DSM 13151</strain>
    </source>
</reference>
<name>A0A419WGU7_9EURY</name>
<evidence type="ECO:0000313" key="2">
    <source>
        <dbReference type="Proteomes" id="UP000283805"/>
    </source>
</evidence>
<dbReference type="Proteomes" id="UP000283805">
    <property type="component" value="Unassembled WGS sequence"/>
</dbReference>
<dbReference type="RefSeq" id="WP_147376636.1">
    <property type="nucleotide sequence ID" value="NZ_RAPO01000002.1"/>
</dbReference>
<keyword evidence="2" id="KW-1185">Reference proteome</keyword>
<dbReference type="EMBL" id="RAPO01000002">
    <property type="protein sequence ID" value="RKD94751.1"/>
    <property type="molecule type" value="Genomic_DNA"/>
</dbReference>
<dbReference type="AlphaFoldDB" id="A0A419WGU7"/>
<organism evidence="1 2">
    <name type="scientific">Halopiger aswanensis</name>
    <dbReference type="NCBI Taxonomy" id="148449"/>
    <lineage>
        <taxon>Archaea</taxon>
        <taxon>Methanobacteriati</taxon>
        <taxon>Methanobacteriota</taxon>
        <taxon>Stenosarchaea group</taxon>
        <taxon>Halobacteria</taxon>
        <taxon>Halobacteriales</taxon>
        <taxon>Natrialbaceae</taxon>
        <taxon>Halopiger</taxon>
    </lineage>
</organism>
<gene>
    <name evidence="1" type="ORF">ATJ93_1593</name>
</gene>
<accession>A0A419WGU7</accession>